<evidence type="ECO:0000256" key="4">
    <source>
        <dbReference type="ARBA" id="ARBA00022692"/>
    </source>
</evidence>
<dbReference type="PANTHER" id="PTHR43386">
    <property type="entry name" value="OLIGOPEPTIDE TRANSPORT SYSTEM PERMEASE PROTEIN APPC"/>
    <property type="match status" value="1"/>
</dbReference>
<comment type="subcellular location">
    <subcellularLocation>
        <location evidence="1 7">Cell membrane</location>
        <topology evidence="1 7">Multi-pass membrane protein</topology>
    </subcellularLocation>
</comment>
<keyword evidence="4 7" id="KW-0812">Transmembrane</keyword>
<feature type="transmembrane region" description="Helical" evidence="7">
    <location>
        <begin position="285"/>
        <end position="306"/>
    </location>
</feature>
<evidence type="ECO:0000313" key="9">
    <source>
        <dbReference type="EMBL" id="GEN22079.1"/>
    </source>
</evidence>
<dbReference type="PROSITE" id="PS50928">
    <property type="entry name" value="ABC_TM1"/>
    <property type="match status" value="1"/>
</dbReference>
<dbReference type="OrthoDB" id="9805884at2"/>
<dbReference type="InterPro" id="IPR025966">
    <property type="entry name" value="OppC_N"/>
</dbReference>
<feature type="transmembrane region" description="Helical" evidence="7">
    <location>
        <begin position="108"/>
        <end position="133"/>
    </location>
</feature>
<evidence type="ECO:0000256" key="5">
    <source>
        <dbReference type="ARBA" id="ARBA00022989"/>
    </source>
</evidence>
<keyword evidence="3" id="KW-1003">Cell membrane</keyword>
<keyword evidence="12" id="KW-1185">Reference proteome</keyword>
<dbReference type="RefSeq" id="WP_073433686.1">
    <property type="nucleotide sequence ID" value="NZ_BJXU01000002.1"/>
</dbReference>
<dbReference type="Pfam" id="PF00528">
    <property type="entry name" value="BPD_transp_1"/>
    <property type="match status" value="1"/>
</dbReference>
<dbReference type="Proteomes" id="UP000184123">
    <property type="component" value="Unassembled WGS sequence"/>
</dbReference>
<evidence type="ECO:0000313" key="12">
    <source>
        <dbReference type="Proteomes" id="UP000321726"/>
    </source>
</evidence>
<proteinExistence type="inferred from homology"/>
<feature type="transmembrane region" description="Helical" evidence="7">
    <location>
        <begin position="145"/>
        <end position="165"/>
    </location>
</feature>
<dbReference type="Pfam" id="PF12911">
    <property type="entry name" value="OppC_N"/>
    <property type="match status" value="1"/>
</dbReference>
<accession>A0A1M7BAT9</accession>
<dbReference type="PANTHER" id="PTHR43386:SF26">
    <property type="entry name" value="ABC TRANSPORTER PERMEASE PROTEIN"/>
    <property type="match status" value="1"/>
</dbReference>
<dbReference type="InterPro" id="IPR035906">
    <property type="entry name" value="MetI-like_sf"/>
</dbReference>
<dbReference type="Gene3D" id="1.10.3720.10">
    <property type="entry name" value="MetI-like"/>
    <property type="match status" value="1"/>
</dbReference>
<evidence type="ECO:0000256" key="3">
    <source>
        <dbReference type="ARBA" id="ARBA00022475"/>
    </source>
</evidence>
<comment type="similarity">
    <text evidence="7">Belongs to the binding-protein-dependent transport system permease family.</text>
</comment>
<dbReference type="EMBL" id="FRCA01000001">
    <property type="protein sequence ID" value="SHL52063.1"/>
    <property type="molecule type" value="Genomic_DNA"/>
</dbReference>
<protein>
    <submittedName>
        <fullName evidence="9">Peptide ABC transporter permease</fullName>
    </submittedName>
    <submittedName>
        <fullName evidence="10">Peptide/nickel transport system permease protein</fullName>
    </submittedName>
</protein>
<dbReference type="InterPro" id="IPR000515">
    <property type="entry name" value="MetI-like"/>
</dbReference>
<feature type="domain" description="ABC transmembrane type-1" evidence="8">
    <location>
        <begin position="106"/>
        <end position="306"/>
    </location>
</feature>
<dbReference type="SUPFAM" id="SSF161098">
    <property type="entry name" value="MetI-like"/>
    <property type="match status" value="1"/>
</dbReference>
<reference evidence="10 11" key="1">
    <citation type="submission" date="2016-11" db="EMBL/GenBank/DDBJ databases">
        <authorList>
            <person name="Jaros S."/>
            <person name="Januszkiewicz K."/>
            <person name="Wedrychowicz H."/>
        </authorList>
    </citation>
    <scope>NUCLEOTIDE SEQUENCE [LARGE SCALE GENOMIC DNA]</scope>
    <source>
        <strain evidence="10 11">DSM 4740</strain>
    </source>
</reference>
<evidence type="ECO:0000256" key="1">
    <source>
        <dbReference type="ARBA" id="ARBA00004651"/>
    </source>
</evidence>
<dbReference type="GO" id="GO:0055085">
    <property type="term" value="P:transmembrane transport"/>
    <property type="evidence" value="ECO:0007669"/>
    <property type="project" value="InterPro"/>
</dbReference>
<reference evidence="9 12" key="2">
    <citation type="submission" date="2019-07" db="EMBL/GenBank/DDBJ databases">
        <title>Whole genome shotgun sequence of Halomonas cupida NBRC 102219.</title>
        <authorList>
            <person name="Hosoyama A."/>
            <person name="Uohara A."/>
            <person name="Ohji S."/>
            <person name="Ichikawa N."/>
        </authorList>
    </citation>
    <scope>NUCLEOTIDE SEQUENCE [LARGE SCALE GENOMIC DNA]</scope>
    <source>
        <strain evidence="9 12">NBRC 102219</strain>
    </source>
</reference>
<dbReference type="CDD" id="cd06261">
    <property type="entry name" value="TM_PBP2"/>
    <property type="match status" value="1"/>
</dbReference>
<organism evidence="10 11">
    <name type="scientific">Halomonas cupida</name>
    <dbReference type="NCBI Taxonomy" id="44933"/>
    <lineage>
        <taxon>Bacteria</taxon>
        <taxon>Pseudomonadati</taxon>
        <taxon>Pseudomonadota</taxon>
        <taxon>Gammaproteobacteria</taxon>
        <taxon>Oceanospirillales</taxon>
        <taxon>Halomonadaceae</taxon>
        <taxon>Halomonas</taxon>
    </lineage>
</organism>
<feature type="transmembrane region" description="Helical" evidence="7">
    <location>
        <begin position="177"/>
        <end position="194"/>
    </location>
</feature>
<dbReference type="Proteomes" id="UP000321726">
    <property type="component" value="Unassembled WGS sequence"/>
</dbReference>
<feature type="transmembrane region" description="Helical" evidence="7">
    <location>
        <begin position="35"/>
        <end position="58"/>
    </location>
</feature>
<evidence type="ECO:0000256" key="6">
    <source>
        <dbReference type="ARBA" id="ARBA00023136"/>
    </source>
</evidence>
<keyword evidence="2 7" id="KW-0813">Transport</keyword>
<dbReference type="InterPro" id="IPR050366">
    <property type="entry name" value="BP-dependent_transpt_permease"/>
</dbReference>
<keyword evidence="6 7" id="KW-0472">Membrane</keyword>
<feature type="transmembrane region" description="Helical" evidence="7">
    <location>
        <begin position="229"/>
        <end position="250"/>
    </location>
</feature>
<gene>
    <name evidence="9" type="ORF">HCU01_00280</name>
    <name evidence="10" type="ORF">SAMN05660971_00822</name>
</gene>
<name>A0A1M7BAT9_9GAMM</name>
<dbReference type="GO" id="GO:0005886">
    <property type="term" value="C:plasma membrane"/>
    <property type="evidence" value="ECO:0007669"/>
    <property type="project" value="UniProtKB-SubCell"/>
</dbReference>
<dbReference type="AlphaFoldDB" id="A0A1M7BAT9"/>
<evidence type="ECO:0000313" key="10">
    <source>
        <dbReference type="EMBL" id="SHL52063.1"/>
    </source>
</evidence>
<evidence type="ECO:0000313" key="11">
    <source>
        <dbReference type="Proteomes" id="UP000184123"/>
    </source>
</evidence>
<keyword evidence="5 7" id="KW-1133">Transmembrane helix</keyword>
<evidence type="ECO:0000256" key="2">
    <source>
        <dbReference type="ARBA" id="ARBA00022448"/>
    </source>
</evidence>
<evidence type="ECO:0000259" key="8">
    <source>
        <dbReference type="PROSITE" id="PS50928"/>
    </source>
</evidence>
<dbReference type="STRING" id="44933.SAMN05660971_00822"/>
<evidence type="ECO:0000256" key="7">
    <source>
        <dbReference type="RuleBase" id="RU363032"/>
    </source>
</evidence>
<sequence>MSTTTTTAPATTAAPPSRWQRFRDSFLFYSFKRDLVAQLSMLVFLLMIAAAVFAPWLASMNPYDLAQIDILASELPPFWVDGSDPMYVMGTDAQGRDLLSTILHGLRVSLIIGFGAVILQATLGVCFGLLAGYMGGRIDAFLMRVADIQLSFSTLMVAIIVGALVKAIFGGATFSDYAVWLLVLIIGLAEWPQYARTVRASVLAEKSREYVDAARVMGLRSRRIMFRHILPNTLSPIFVISTVQVANAIISEAALSFLGLGMPETHPSLGSLIKSGFDYIQSGSWWITLIPGLVLVVVVLVINLLGDWLRDVLNPRLYKG</sequence>
<dbReference type="EMBL" id="BJXU01000002">
    <property type="protein sequence ID" value="GEN22079.1"/>
    <property type="molecule type" value="Genomic_DNA"/>
</dbReference>